<evidence type="ECO:0000313" key="2">
    <source>
        <dbReference type="Proteomes" id="UP000242791"/>
    </source>
</evidence>
<name>A0A1J9Q2U1_9EURO</name>
<accession>A0A1J9Q2U1</accession>
<proteinExistence type="predicted"/>
<keyword evidence="2" id="KW-1185">Reference proteome</keyword>
<evidence type="ECO:0000313" key="1">
    <source>
        <dbReference type="EMBL" id="OJD22942.1"/>
    </source>
</evidence>
<comment type="caution">
    <text evidence="1">The sequence shown here is derived from an EMBL/GenBank/DDBJ whole genome shotgun (WGS) entry which is preliminary data.</text>
</comment>
<dbReference type="EMBL" id="LGTZ01000916">
    <property type="protein sequence ID" value="OJD22942.1"/>
    <property type="molecule type" value="Genomic_DNA"/>
</dbReference>
<dbReference type="AlphaFoldDB" id="A0A1J9Q2U1"/>
<dbReference type="OrthoDB" id="3512793at2759"/>
<sequence>MTALLTADTVPSTEMSTYVALTPLGYYLQISMIWKWQAQSWRRCITTRKIPRNHHPQQLDDVPDILDHIQGVLKEGYMGSAPHAHSLRVQQPVNYLVMCELFEAVEDYVGKEKFRDLPMRTSSHIGSLRVDGGKACEELLHHGIDLPRYPAGPPSIAYIYCPATTKDLHEDNGFFRIVEGSHRMTRAEIDRTKATPLRLKPDEILIMYADLKIEYPQVGGGVGVWMKVSRSLG</sequence>
<protein>
    <submittedName>
        <fullName evidence="1">Uncharacterized protein</fullName>
    </submittedName>
</protein>
<dbReference type="VEuPathDB" id="FungiDB:ACJ73_05701"/>
<gene>
    <name evidence="1" type="ORF">ACJ73_05701</name>
</gene>
<dbReference type="Proteomes" id="UP000242791">
    <property type="component" value="Unassembled WGS sequence"/>
</dbReference>
<organism evidence="1 2">
    <name type="scientific">Blastomyces percursus</name>
    <dbReference type="NCBI Taxonomy" id="1658174"/>
    <lineage>
        <taxon>Eukaryota</taxon>
        <taxon>Fungi</taxon>
        <taxon>Dikarya</taxon>
        <taxon>Ascomycota</taxon>
        <taxon>Pezizomycotina</taxon>
        <taxon>Eurotiomycetes</taxon>
        <taxon>Eurotiomycetidae</taxon>
        <taxon>Onygenales</taxon>
        <taxon>Ajellomycetaceae</taxon>
        <taxon>Blastomyces</taxon>
    </lineage>
</organism>
<reference evidence="1 2" key="1">
    <citation type="submission" date="2015-08" db="EMBL/GenBank/DDBJ databases">
        <title>Emmonsia species relationships and genome sequence.</title>
        <authorList>
            <person name="Cuomo C.A."/>
            <person name="Schwartz I.S."/>
            <person name="Kenyon C."/>
            <person name="De Hoog G.S."/>
            <person name="Govender N.P."/>
            <person name="Botha A."/>
            <person name="Moreno L."/>
            <person name="De Vries M."/>
            <person name="Munoz J.F."/>
            <person name="Stielow J.B."/>
        </authorList>
    </citation>
    <scope>NUCLEOTIDE SEQUENCE [LARGE SCALE GENOMIC DNA]</scope>
    <source>
        <strain evidence="1 2">EI222</strain>
    </source>
</reference>